<keyword evidence="1" id="KW-0812">Transmembrane</keyword>
<evidence type="ECO:0000313" key="3">
    <source>
        <dbReference type="Proteomes" id="UP000593579"/>
    </source>
</evidence>
<protein>
    <submittedName>
        <fullName evidence="2">Uncharacterized protein</fullName>
    </submittedName>
</protein>
<name>A0A7J9D206_GOSGO</name>
<evidence type="ECO:0000256" key="1">
    <source>
        <dbReference type="SAM" id="Phobius"/>
    </source>
</evidence>
<feature type="transmembrane region" description="Helical" evidence="1">
    <location>
        <begin position="52"/>
        <end position="69"/>
    </location>
</feature>
<proteinExistence type="predicted"/>
<reference evidence="2 3" key="1">
    <citation type="journal article" date="2019" name="Genome Biol. Evol.">
        <title>Insights into the evolution of the New World diploid cottons (Gossypium, subgenus Houzingenia) based on genome sequencing.</title>
        <authorList>
            <person name="Grover C.E."/>
            <person name="Arick M.A. 2nd"/>
            <person name="Thrash A."/>
            <person name="Conover J.L."/>
            <person name="Sanders W.S."/>
            <person name="Peterson D.G."/>
            <person name="Frelichowski J.E."/>
            <person name="Scheffler J.A."/>
            <person name="Scheffler B.E."/>
            <person name="Wendel J.F."/>
        </authorList>
    </citation>
    <scope>NUCLEOTIDE SEQUENCE [LARGE SCALE GENOMIC DNA]</scope>
    <source>
        <strain evidence="2">5</strain>
        <tissue evidence="2">Leaf</tissue>
    </source>
</reference>
<gene>
    <name evidence="2" type="ORF">Gogos_019834</name>
</gene>
<accession>A0A7J9D206</accession>
<keyword evidence="1" id="KW-1133">Transmembrane helix</keyword>
<dbReference type="Proteomes" id="UP000593579">
    <property type="component" value="Unassembled WGS sequence"/>
</dbReference>
<feature type="non-terminal residue" evidence="2">
    <location>
        <position position="72"/>
    </location>
</feature>
<evidence type="ECO:0000313" key="2">
    <source>
        <dbReference type="EMBL" id="MBA0754726.1"/>
    </source>
</evidence>
<keyword evidence="1" id="KW-0472">Membrane</keyword>
<dbReference type="AlphaFoldDB" id="A0A7J9D206"/>
<comment type="caution">
    <text evidence="2">The sequence shown here is derived from an EMBL/GenBank/DDBJ whole genome shotgun (WGS) entry which is preliminary data.</text>
</comment>
<dbReference type="EMBL" id="JABEZY010263475">
    <property type="protein sequence ID" value="MBA0754726.1"/>
    <property type="molecule type" value="Genomic_DNA"/>
</dbReference>
<sequence>MTIMVIGSSIFQSFVEIAVSMWQSLWEFSMGLKLTGVGNRFTFLGRRTSCQIGWWNIAFLYLVICVYLIDHC</sequence>
<organism evidence="2 3">
    <name type="scientific">Gossypium gossypioides</name>
    <name type="common">Mexican cotton</name>
    <name type="synonym">Selera gossypioides</name>
    <dbReference type="NCBI Taxonomy" id="34282"/>
    <lineage>
        <taxon>Eukaryota</taxon>
        <taxon>Viridiplantae</taxon>
        <taxon>Streptophyta</taxon>
        <taxon>Embryophyta</taxon>
        <taxon>Tracheophyta</taxon>
        <taxon>Spermatophyta</taxon>
        <taxon>Magnoliopsida</taxon>
        <taxon>eudicotyledons</taxon>
        <taxon>Gunneridae</taxon>
        <taxon>Pentapetalae</taxon>
        <taxon>rosids</taxon>
        <taxon>malvids</taxon>
        <taxon>Malvales</taxon>
        <taxon>Malvaceae</taxon>
        <taxon>Malvoideae</taxon>
        <taxon>Gossypium</taxon>
    </lineage>
</organism>
<keyword evidence="3" id="KW-1185">Reference proteome</keyword>